<dbReference type="EMBL" id="BAAAEO010000004">
    <property type="protein sequence ID" value="GAA0556357.1"/>
    <property type="molecule type" value="Genomic_DNA"/>
</dbReference>
<sequence length="260" mass="29892">MHTVDTTPVLLIRGLMREQRHWGEFKPLLQAALPNPVLSLNFAGCGELFQQRSPCHISALRQSVRQQLLVEPQFSGRVHLLAISLGGMLALDWALSYPQEVASLTLINSSARPLSPFYRRLNWRNYPRIVSTLFASAMQREQLILALTSNNTAKHSHILPDWQRWQQQCPVSTDNALRQLWAASRFKVTAKPQCPLLLISSMQDRLVSPQCSVDLVRHWQAQHIQHPWAGHDLPLDDAPWLVQRYQQQLRSFDSAERRFN</sequence>
<proteinExistence type="predicted"/>
<evidence type="ECO:0000313" key="3">
    <source>
        <dbReference type="Proteomes" id="UP001501169"/>
    </source>
</evidence>
<reference evidence="3" key="1">
    <citation type="journal article" date="2019" name="Int. J. Syst. Evol. Microbiol.">
        <title>The Global Catalogue of Microorganisms (GCM) 10K type strain sequencing project: providing services to taxonomists for standard genome sequencing and annotation.</title>
        <authorList>
            <consortium name="The Broad Institute Genomics Platform"/>
            <consortium name="The Broad Institute Genome Sequencing Center for Infectious Disease"/>
            <person name="Wu L."/>
            <person name="Ma J."/>
        </authorList>
    </citation>
    <scope>NUCLEOTIDE SEQUENCE [LARGE SCALE GENOMIC DNA]</scope>
    <source>
        <strain evidence="3">JCM 14331</strain>
    </source>
</reference>
<feature type="domain" description="AB hydrolase-1" evidence="1">
    <location>
        <begin position="8"/>
        <end position="237"/>
    </location>
</feature>
<evidence type="ECO:0000313" key="2">
    <source>
        <dbReference type="EMBL" id="GAA0556357.1"/>
    </source>
</evidence>
<gene>
    <name evidence="2" type="ORF">GCM10009098_25280</name>
</gene>
<dbReference type="Gene3D" id="3.40.50.1820">
    <property type="entry name" value="alpha/beta hydrolase"/>
    <property type="match status" value="1"/>
</dbReference>
<dbReference type="Pfam" id="PF00561">
    <property type="entry name" value="Abhydrolase_1"/>
    <property type="match status" value="1"/>
</dbReference>
<evidence type="ECO:0000259" key="1">
    <source>
        <dbReference type="Pfam" id="PF00561"/>
    </source>
</evidence>
<keyword evidence="2" id="KW-0378">Hydrolase</keyword>
<dbReference type="PANTHER" id="PTHR43689:SF8">
    <property type="entry name" value="ALPHA_BETA-HYDROLASES SUPERFAMILY PROTEIN"/>
    <property type="match status" value="1"/>
</dbReference>
<dbReference type="SUPFAM" id="SSF53474">
    <property type="entry name" value="alpha/beta-Hydrolases"/>
    <property type="match status" value="1"/>
</dbReference>
<dbReference type="GO" id="GO:0016787">
    <property type="term" value="F:hydrolase activity"/>
    <property type="evidence" value="ECO:0007669"/>
    <property type="project" value="UniProtKB-KW"/>
</dbReference>
<organism evidence="2 3">
    <name type="scientific">Rheinheimera aquimaris</name>
    <dbReference type="NCBI Taxonomy" id="412437"/>
    <lineage>
        <taxon>Bacteria</taxon>
        <taxon>Pseudomonadati</taxon>
        <taxon>Pseudomonadota</taxon>
        <taxon>Gammaproteobacteria</taxon>
        <taxon>Chromatiales</taxon>
        <taxon>Chromatiaceae</taxon>
        <taxon>Rheinheimera</taxon>
    </lineage>
</organism>
<accession>A0ABP3NY71</accession>
<dbReference type="InterPro" id="IPR000073">
    <property type="entry name" value="AB_hydrolase_1"/>
</dbReference>
<comment type="caution">
    <text evidence="2">The sequence shown here is derived from an EMBL/GenBank/DDBJ whole genome shotgun (WGS) entry which is preliminary data.</text>
</comment>
<protein>
    <submittedName>
        <fullName evidence="2">Alpha/beta hydrolase</fullName>
    </submittedName>
</protein>
<name>A0ABP3NY71_9GAMM</name>
<keyword evidence="3" id="KW-1185">Reference proteome</keyword>
<dbReference type="InterPro" id="IPR029058">
    <property type="entry name" value="AB_hydrolase_fold"/>
</dbReference>
<dbReference type="PANTHER" id="PTHR43689">
    <property type="entry name" value="HYDROLASE"/>
    <property type="match status" value="1"/>
</dbReference>
<dbReference type="Proteomes" id="UP001501169">
    <property type="component" value="Unassembled WGS sequence"/>
</dbReference>
<dbReference type="RefSeq" id="WP_226767707.1">
    <property type="nucleotide sequence ID" value="NZ_BAAAEO010000004.1"/>
</dbReference>